<sequence>MTLDTGAGVPVWPPGLRDETPLPFAVWRVLHHVNGGRPAIEVARLARVTAPEVAEAVAQAARWAGRASQRGQPVTEASARVVTACLTAVLGPMGTFLVEDTLDDLGEGATLGTLLSAVAAQLNEAQVQAFVRGLRERGIA</sequence>
<organism evidence="2 3">
    <name type="scientific">Deinococcus aetherius</name>
    <dbReference type="NCBI Taxonomy" id="200252"/>
    <lineage>
        <taxon>Bacteria</taxon>
        <taxon>Thermotogati</taxon>
        <taxon>Deinococcota</taxon>
        <taxon>Deinococci</taxon>
        <taxon>Deinococcales</taxon>
        <taxon>Deinococcaceae</taxon>
        <taxon>Deinococcus</taxon>
    </lineage>
</organism>
<keyword evidence="3" id="KW-1185">Reference proteome</keyword>
<dbReference type="Pfam" id="PF26309">
    <property type="entry name" value="DUF8082"/>
    <property type="match status" value="1"/>
</dbReference>
<evidence type="ECO:0000259" key="1">
    <source>
        <dbReference type="Pfam" id="PF26309"/>
    </source>
</evidence>
<evidence type="ECO:0000313" key="3">
    <source>
        <dbReference type="Proteomes" id="UP001064971"/>
    </source>
</evidence>
<protein>
    <recommendedName>
        <fullName evidence="1">DUF8082 domain-containing protein</fullName>
    </recommendedName>
</protein>
<feature type="domain" description="DUF8082" evidence="1">
    <location>
        <begin position="82"/>
        <end position="134"/>
    </location>
</feature>
<evidence type="ECO:0000313" key="2">
    <source>
        <dbReference type="EMBL" id="BDP42233.1"/>
    </source>
</evidence>
<gene>
    <name evidence="2" type="ORF">DAETH_22020</name>
</gene>
<dbReference type="InterPro" id="IPR058395">
    <property type="entry name" value="DUF8082"/>
</dbReference>
<accession>A0ABM8AEK7</accession>
<proteinExistence type="predicted"/>
<dbReference type="Proteomes" id="UP001064971">
    <property type="component" value="Chromosome"/>
</dbReference>
<dbReference type="EMBL" id="AP026560">
    <property type="protein sequence ID" value="BDP42233.1"/>
    <property type="molecule type" value="Genomic_DNA"/>
</dbReference>
<reference evidence="2" key="1">
    <citation type="submission" date="2022-07" db="EMBL/GenBank/DDBJ databases">
        <title>Complete Genome Sequence of the Radioresistant Bacterium Deinococcus aetherius ST0316, Isolated from the Air Dust collected in Lower Stratosphere above Japan.</title>
        <authorList>
            <person name="Satoh K."/>
            <person name="Hagiwara K."/>
            <person name="Katsumata K."/>
            <person name="Kubo A."/>
            <person name="Yokobori S."/>
            <person name="Yamagishi A."/>
            <person name="Oono Y."/>
            <person name="Narumi I."/>
        </authorList>
    </citation>
    <scope>NUCLEOTIDE SEQUENCE</scope>
    <source>
        <strain evidence="2">ST0316</strain>
    </source>
</reference>
<name>A0ABM8AEK7_9DEIO</name>
<dbReference type="RefSeq" id="WP_264774938.1">
    <property type="nucleotide sequence ID" value="NZ_AP026560.1"/>
</dbReference>